<sequence length="216" mass="25173">MERCINTLNVAGLALGRHLEEIHVIWALFWKKQDKSTTLHKRRLEELLKEGGDGVRITCDAVWIIKRSLQKICDDIWTNANPSSPTHSNEFLGLEKKLEVESWLENSRSVDSLVSSHNELEDEIEGVEEQVEEEDDLEYFDIFPTMEELGYHEWLLKNPRPSWDTTSVIDHYLGSVVFGKAFVEKTELIYDKEEGTVLFEKNNEKIIFKIDVSRDY</sequence>
<feature type="coiled-coil region" evidence="1">
    <location>
        <begin position="110"/>
        <end position="137"/>
    </location>
</feature>
<name>A0ABQ5HR97_9ASTR</name>
<evidence type="ECO:0000313" key="2">
    <source>
        <dbReference type="EMBL" id="GJT89820.1"/>
    </source>
</evidence>
<organism evidence="2 3">
    <name type="scientific">Tanacetum coccineum</name>
    <dbReference type="NCBI Taxonomy" id="301880"/>
    <lineage>
        <taxon>Eukaryota</taxon>
        <taxon>Viridiplantae</taxon>
        <taxon>Streptophyta</taxon>
        <taxon>Embryophyta</taxon>
        <taxon>Tracheophyta</taxon>
        <taxon>Spermatophyta</taxon>
        <taxon>Magnoliopsida</taxon>
        <taxon>eudicotyledons</taxon>
        <taxon>Gunneridae</taxon>
        <taxon>Pentapetalae</taxon>
        <taxon>asterids</taxon>
        <taxon>campanulids</taxon>
        <taxon>Asterales</taxon>
        <taxon>Asteraceae</taxon>
        <taxon>Asteroideae</taxon>
        <taxon>Anthemideae</taxon>
        <taxon>Anthemidinae</taxon>
        <taxon>Tanacetum</taxon>
    </lineage>
</organism>
<evidence type="ECO:0000256" key="1">
    <source>
        <dbReference type="SAM" id="Coils"/>
    </source>
</evidence>
<keyword evidence="3" id="KW-1185">Reference proteome</keyword>
<reference evidence="2" key="2">
    <citation type="submission" date="2022-01" db="EMBL/GenBank/DDBJ databases">
        <authorList>
            <person name="Yamashiro T."/>
            <person name="Shiraishi A."/>
            <person name="Satake H."/>
            <person name="Nakayama K."/>
        </authorList>
    </citation>
    <scope>NUCLEOTIDE SEQUENCE</scope>
</reference>
<protein>
    <submittedName>
        <fullName evidence="2">Uncharacterized protein</fullName>
    </submittedName>
</protein>
<evidence type="ECO:0000313" key="3">
    <source>
        <dbReference type="Proteomes" id="UP001151760"/>
    </source>
</evidence>
<reference evidence="2" key="1">
    <citation type="journal article" date="2022" name="Int. J. Mol. Sci.">
        <title>Draft Genome of Tanacetum Coccineum: Genomic Comparison of Closely Related Tanacetum-Family Plants.</title>
        <authorList>
            <person name="Yamashiro T."/>
            <person name="Shiraishi A."/>
            <person name="Nakayama K."/>
            <person name="Satake H."/>
        </authorList>
    </citation>
    <scope>NUCLEOTIDE SEQUENCE</scope>
</reference>
<dbReference type="EMBL" id="BQNB010019863">
    <property type="protein sequence ID" value="GJT89820.1"/>
    <property type="molecule type" value="Genomic_DNA"/>
</dbReference>
<keyword evidence="1" id="KW-0175">Coiled coil</keyword>
<gene>
    <name evidence="2" type="ORF">Tco_1078665</name>
</gene>
<proteinExistence type="predicted"/>
<dbReference type="Proteomes" id="UP001151760">
    <property type="component" value="Unassembled WGS sequence"/>
</dbReference>
<accession>A0ABQ5HR97</accession>
<comment type="caution">
    <text evidence="2">The sequence shown here is derived from an EMBL/GenBank/DDBJ whole genome shotgun (WGS) entry which is preliminary data.</text>
</comment>